<reference evidence="1" key="1">
    <citation type="submission" date="2021-06" db="EMBL/GenBank/DDBJ databases">
        <authorList>
            <person name="Kallberg Y."/>
            <person name="Tangrot J."/>
            <person name="Rosling A."/>
        </authorList>
    </citation>
    <scope>NUCLEOTIDE SEQUENCE</scope>
    <source>
        <strain evidence="1">MA461A</strain>
    </source>
</reference>
<keyword evidence="2" id="KW-1185">Reference proteome</keyword>
<evidence type="ECO:0000313" key="2">
    <source>
        <dbReference type="Proteomes" id="UP000789920"/>
    </source>
</evidence>
<sequence length="47" mass="5727">EAVANEIPDFGYQVKDFQYHTWHVTNWNNLERMLTGPEFEVGGWKWW</sequence>
<name>A0ACA9SC54_9GLOM</name>
<gene>
    <name evidence="1" type="ORF">RPERSI_LOCUS28942</name>
</gene>
<comment type="caution">
    <text evidence="1">The sequence shown here is derived from an EMBL/GenBank/DDBJ whole genome shotgun (WGS) entry which is preliminary data.</text>
</comment>
<organism evidence="1 2">
    <name type="scientific">Racocetra persica</name>
    <dbReference type="NCBI Taxonomy" id="160502"/>
    <lineage>
        <taxon>Eukaryota</taxon>
        <taxon>Fungi</taxon>
        <taxon>Fungi incertae sedis</taxon>
        <taxon>Mucoromycota</taxon>
        <taxon>Glomeromycotina</taxon>
        <taxon>Glomeromycetes</taxon>
        <taxon>Diversisporales</taxon>
        <taxon>Gigasporaceae</taxon>
        <taxon>Racocetra</taxon>
    </lineage>
</organism>
<evidence type="ECO:0000313" key="1">
    <source>
        <dbReference type="EMBL" id="CAG8833756.1"/>
    </source>
</evidence>
<proteinExistence type="predicted"/>
<protein>
    <submittedName>
        <fullName evidence="1">13635_t:CDS:1</fullName>
    </submittedName>
</protein>
<feature type="non-terminal residue" evidence="1">
    <location>
        <position position="47"/>
    </location>
</feature>
<dbReference type="Proteomes" id="UP000789920">
    <property type="component" value="Unassembled WGS sequence"/>
</dbReference>
<dbReference type="EMBL" id="CAJVQC010107357">
    <property type="protein sequence ID" value="CAG8833756.1"/>
    <property type="molecule type" value="Genomic_DNA"/>
</dbReference>
<feature type="non-terminal residue" evidence="1">
    <location>
        <position position="1"/>
    </location>
</feature>
<accession>A0ACA9SC54</accession>